<name>A0A2J8A945_9CHLO</name>
<comment type="caution">
    <text evidence="1">The sequence shown here is derived from an EMBL/GenBank/DDBJ whole genome shotgun (WGS) entry which is preliminary data.</text>
</comment>
<accession>A0A2J8A945</accession>
<keyword evidence="2" id="KW-1185">Reference proteome</keyword>
<sequence length="127" mass="13357">MSFACRTTSVLGTQSIPSRSLLVVPAVSSRTGVRTAVSSRADPEQEVSTSSRRGLVLGGLLLSLAATADLVSPGSAAAWGTGFPGYDMDLNGRKRAMDRNKREMQAEVERAAAFRAAKKKAAEEASK</sequence>
<proteinExistence type="predicted"/>
<gene>
    <name evidence="1" type="ORF">TSOC_004385</name>
</gene>
<dbReference type="AlphaFoldDB" id="A0A2J8A945"/>
<organism evidence="1 2">
    <name type="scientific">Tetrabaena socialis</name>
    <dbReference type="NCBI Taxonomy" id="47790"/>
    <lineage>
        <taxon>Eukaryota</taxon>
        <taxon>Viridiplantae</taxon>
        <taxon>Chlorophyta</taxon>
        <taxon>core chlorophytes</taxon>
        <taxon>Chlorophyceae</taxon>
        <taxon>CS clade</taxon>
        <taxon>Chlamydomonadales</taxon>
        <taxon>Tetrabaenaceae</taxon>
        <taxon>Tetrabaena</taxon>
    </lineage>
</organism>
<dbReference type="EMBL" id="PGGS01000106">
    <property type="protein sequence ID" value="PNH09039.1"/>
    <property type="molecule type" value="Genomic_DNA"/>
</dbReference>
<reference evidence="1 2" key="1">
    <citation type="journal article" date="2017" name="Mol. Biol. Evol.">
        <title>The 4-celled Tetrabaena socialis nuclear genome reveals the essential components for genetic control of cell number at the origin of multicellularity in the volvocine lineage.</title>
        <authorList>
            <person name="Featherston J."/>
            <person name="Arakaki Y."/>
            <person name="Hanschen E.R."/>
            <person name="Ferris P.J."/>
            <person name="Michod R.E."/>
            <person name="Olson B.J.S.C."/>
            <person name="Nozaki H."/>
            <person name="Durand P.M."/>
        </authorList>
    </citation>
    <scope>NUCLEOTIDE SEQUENCE [LARGE SCALE GENOMIC DNA]</scope>
    <source>
        <strain evidence="1 2">NIES-571</strain>
    </source>
</reference>
<evidence type="ECO:0000313" key="2">
    <source>
        <dbReference type="Proteomes" id="UP000236333"/>
    </source>
</evidence>
<dbReference type="Proteomes" id="UP000236333">
    <property type="component" value="Unassembled WGS sequence"/>
</dbReference>
<evidence type="ECO:0000313" key="1">
    <source>
        <dbReference type="EMBL" id="PNH09039.1"/>
    </source>
</evidence>
<protein>
    <submittedName>
        <fullName evidence="1">Uncharacterized protein</fullName>
    </submittedName>
</protein>